<name>A0ACB7JAK8_PLECO</name>
<reference evidence="1 2" key="1">
    <citation type="journal article" date="2021" name="Appl. Environ. Microbiol.">
        <title>Genetic linkage and physical mapping for an oyster mushroom Pleurotus cornucopiae and QTL analysis for the trait cap color.</title>
        <authorList>
            <person name="Zhang Y."/>
            <person name="Gao W."/>
            <person name="Sonnenberg A."/>
            <person name="Chen Q."/>
            <person name="Zhang J."/>
            <person name="Huang C."/>
        </authorList>
    </citation>
    <scope>NUCLEOTIDE SEQUENCE [LARGE SCALE GENOMIC DNA]</scope>
    <source>
        <strain evidence="1">CCMSSC00406</strain>
    </source>
</reference>
<evidence type="ECO:0000313" key="2">
    <source>
        <dbReference type="Proteomes" id="UP000824881"/>
    </source>
</evidence>
<dbReference type="EMBL" id="WQMT02000001">
    <property type="protein sequence ID" value="KAG9227618.1"/>
    <property type="molecule type" value="Genomic_DNA"/>
</dbReference>
<sequence length="403" mass="44788">MWSTAREIAPGDTVIAWLTRDLIQPLVVTPGKDLNIRFGYYRHDDLVGVPYGSKVGSRNGKGFIHVLRPTPELWTMALPHRTQILYLADIAFITSHLDIKPGSRVVEAALAHASDSLTRQPPQYFAYLDQLLDLTPHFFAGTGSGSFSHSVARSVGKTGHLWSYEFHELRASKAKEEFTRHGLADIVTLTHRNVCKDGFTVESAADAVFLDLPMPWSAIPQAKKALRKDCLTRICCFSPCIEQVQRTVTALNDAGFTEITMYESLVRPHEVDQVPPMRSVDDACEILKKAEQKREDKRLRQIAATRQNLANKRKREGEADLAEEESHHDTASGKRTKTDEIDDIPQEPISLDRNIAGSSEVADSTKPTAKTTVSKAFPEVRGHTSYLTFACLLPASPEVTVDA</sequence>
<organism evidence="1 2">
    <name type="scientific">Pleurotus cornucopiae</name>
    <name type="common">Cornucopia mushroom</name>
    <dbReference type="NCBI Taxonomy" id="5321"/>
    <lineage>
        <taxon>Eukaryota</taxon>
        <taxon>Fungi</taxon>
        <taxon>Dikarya</taxon>
        <taxon>Basidiomycota</taxon>
        <taxon>Agaricomycotina</taxon>
        <taxon>Agaricomycetes</taxon>
        <taxon>Agaricomycetidae</taxon>
        <taxon>Agaricales</taxon>
        <taxon>Pleurotineae</taxon>
        <taxon>Pleurotaceae</taxon>
        <taxon>Pleurotus</taxon>
    </lineage>
</organism>
<dbReference type="Proteomes" id="UP000824881">
    <property type="component" value="Unassembled WGS sequence"/>
</dbReference>
<evidence type="ECO:0000313" key="1">
    <source>
        <dbReference type="EMBL" id="KAG9227618.1"/>
    </source>
</evidence>
<keyword evidence="2" id="KW-1185">Reference proteome</keyword>
<accession>A0ACB7JAK8</accession>
<protein>
    <submittedName>
        <fullName evidence="1">Uncharacterized protein</fullName>
    </submittedName>
</protein>
<proteinExistence type="predicted"/>
<comment type="caution">
    <text evidence="1">The sequence shown here is derived from an EMBL/GenBank/DDBJ whole genome shotgun (WGS) entry which is preliminary data.</text>
</comment>
<gene>
    <name evidence="1" type="ORF">CCMSSC00406_0000736</name>
</gene>